<organism evidence="1 2">
    <name type="scientific">Kingdonia uniflora</name>
    <dbReference type="NCBI Taxonomy" id="39325"/>
    <lineage>
        <taxon>Eukaryota</taxon>
        <taxon>Viridiplantae</taxon>
        <taxon>Streptophyta</taxon>
        <taxon>Embryophyta</taxon>
        <taxon>Tracheophyta</taxon>
        <taxon>Spermatophyta</taxon>
        <taxon>Magnoliopsida</taxon>
        <taxon>Ranunculales</taxon>
        <taxon>Circaeasteraceae</taxon>
        <taxon>Kingdonia</taxon>
    </lineage>
</organism>
<accession>A0A7J7NGE4</accession>
<reference evidence="1 2" key="1">
    <citation type="journal article" date="2020" name="IScience">
        <title>Genome Sequencing of the Endangered Kingdonia uniflora (Circaeasteraceae, Ranunculales) Reveals Potential Mechanisms of Evolutionary Specialization.</title>
        <authorList>
            <person name="Sun Y."/>
            <person name="Deng T."/>
            <person name="Zhang A."/>
            <person name="Moore M.J."/>
            <person name="Landis J.B."/>
            <person name="Lin N."/>
            <person name="Zhang H."/>
            <person name="Zhang X."/>
            <person name="Huang J."/>
            <person name="Zhang X."/>
            <person name="Sun H."/>
            <person name="Wang H."/>
        </authorList>
    </citation>
    <scope>NUCLEOTIDE SEQUENCE [LARGE SCALE GENOMIC DNA]</scope>
    <source>
        <strain evidence="1">TB1705</strain>
        <tissue evidence="1">Leaf</tissue>
    </source>
</reference>
<proteinExistence type="predicted"/>
<evidence type="ECO:0000313" key="1">
    <source>
        <dbReference type="EMBL" id="KAF6166133.1"/>
    </source>
</evidence>
<keyword evidence="2" id="KW-1185">Reference proteome</keyword>
<evidence type="ECO:0000313" key="2">
    <source>
        <dbReference type="Proteomes" id="UP000541444"/>
    </source>
</evidence>
<dbReference type="AlphaFoldDB" id="A0A7J7NGE4"/>
<gene>
    <name evidence="1" type="ORF">GIB67_023843</name>
</gene>
<sequence length="79" mass="9234">HFSPTITPSNFLLNSCKKDTCPSSCHVSLNPQFKYFYKNYNFSKLPTTPVSHHLPHEVSFIFLHHHSPICTFDFFFLSQ</sequence>
<dbReference type="Proteomes" id="UP000541444">
    <property type="component" value="Unassembled WGS sequence"/>
</dbReference>
<dbReference type="EMBL" id="JACGCM010000811">
    <property type="protein sequence ID" value="KAF6166133.1"/>
    <property type="molecule type" value="Genomic_DNA"/>
</dbReference>
<comment type="caution">
    <text evidence="1">The sequence shown here is derived from an EMBL/GenBank/DDBJ whole genome shotgun (WGS) entry which is preliminary data.</text>
</comment>
<feature type="non-terminal residue" evidence="1">
    <location>
        <position position="1"/>
    </location>
</feature>
<name>A0A7J7NGE4_9MAGN</name>
<protein>
    <submittedName>
        <fullName evidence="1">Uncharacterized protein</fullName>
    </submittedName>
</protein>